<sequence>MAISLANIKLGAGVVAVAIAVAGLQAYAQSSGAETRYELNVSGENITQAWSEDYYFEKTPTDAKSWRMRRASASDWVDLRQLSRSATAVYLEHPDKRIFILYAPLGSAVKELRVIEPQSGQRTLGTLSAYSRRPVALAGSGGAQNLRRICFDGGTFVQTGPTTWVERNSGGQTTFTFEETARTGEMISLNDRSRNVQIYFRPASAEILLGQNGGPAQHQWKITCTGLGPQPVARQTPAPRPQIAARPTTPQLPASRPTAPPRTVNVPPTAPATAPTPTSPPSPAGEEPNPIGPMDYAGFACPGNPGYRIQETTDGTWQQLGANGRAIATLLLQGRNEQMLHLFDGSSSKFHFVQIGSRTVSIRDLATGRNTVICSNLAGTTVAASPPQPLPTHSRPEPRIELAGGTALGNVKAFADQISGRECNIHEVVIPPFDTASQRAVAKHVQGVAQTYRGLLAFNHDVVGSDNSPGIFVSHSGSGSNRTWHSRKITNALKANIPGWRHPSAMQAIRDYVVVPNGDYAAFYHLTPNAPPRSLDRLWFSQSGAYNGLDAAGIGWNPKDGRFYVGVVQVEEHADGDIWLWRTEPVVSAKLEEARGFEFYGKIKNTKISSMGTNLLFDRTGKLFVLSTFAGTTLYDYINLAEVELPSQDAQAPSGGFSIPAKTIISSKSVGVTQRGEVTTIRPSFRWAGSVVIHEENDGATIVWAGRDVSQNFGRFNYSWEFCHQSIKLN</sequence>
<evidence type="ECO:0000313" key="3">
    <source>
        <dbReference type="Proteomes" id="UP000442714"/>
    </source>
</evidence>
<dbReference type="Proteomes" id="UP000442714">
    <property type="component" value="Unassembled WGS sequence"/>
</dbReference>
<proteinExistence type="predicted"/>
<protein>
    <submittedName>
        <fullName evidence="2">Uncharacterized protein</fullName>
    </submittedName>
</protein>
<reference evidence="2 3" key="1">
    <citation type="submission" date="2019-12" db="EMBL/GenBank/DDBJ databases">
        <title>Genomic-based taxomic classification of the family Erythrobacteraceae.</title>
        <authorList>
            <person name="Xu L."/>
        </authorList>
    </citation>
    <scope>NUCLEOTIDE SEQUENCE [LARGE SCALE GENOMIC DNA]</scope>
    <source>
        <strain evidence="2 3">KCTC 52763</strain>
    </source>
</reference>
<feature type="region of interest" description="Disordered" evidence="1">
    <location>
        <begin position="226"/>
        <end position="298"/>
    </location>
</feature>
<dbReference type="RefSeq" id="WP_160604476.1">
    <property type="nucleotide sequence ID" value="NZ_WTYX01000001.1"/>
</dbReference>
<dbReference type="OrthoDB" id="8457000at2"/>
<feature type="compositionally biased region" description="Low complexity" evidence="1">
    <location>
        <begin position="261"/>
        <end position="276"/>
    </location>
</feature>
<dbReference type="AlphaFoldDB" id="A0A844ZVC2"/>
<evidence type="ECO:0000256" key="1">
    <source>
        <dbReference type="SAM" id="MobiDB-lite"/>
    </source>
</evidence>
<accession>A0A844ZVC2</accession>
<keyword evidence="3" id="KW-1185">Reference proteome</keyword>
<gene>
    <name evidence="2" type="ORF">GRI41_08690</name>
</gene>
<organism evidence="2 3">
    <name type="scientific">Pontixanthobacter aquaemixtae</name>
    <dbReference type="NCBI Taxonomy" id="1958940"/>
    <lineage>
        <taxon>Bacteria</taxon>
        <taxon>Pseudomonadati</taxon>
        <taxon>Pseudomonadota</taxon>
        <taxon>Alphaproteobacteria</taxon>
        <taxon>Sphingomonadales</taxon>
        <taxon>Erythrobacteraceae</taxon>
        <taxon>Pontixanthobacter</taxon>
    </lineage>
</organism>
<comment type="caution">
    <text evidence="2">The sequence shown here is derived from an EMBL/GenBank/DDBJ whole genome shotgun (WGS) entry which is preliminary data.</text>
</comment>
<name>A0A844ZVC2_9SPHN</name>
<evidence type="ECO:0000313" key="2">
    <source>
        <dbReference type="EMBL" id="MXO90896.1"/>
    </source>
</evidence>
<dbReference type="EMBL" id="WTYX01000001">
    <property type="protein sequence ID" value="MXO90896.1"/>
    <property type="molecule type" value="Genomic_DNA"/>
</dbReference>